<organism evidence="2">
    <name type="scientific">Echinostoma caproni</name>
    <dbReference type="NCBI Taxonomy" id="27848"/>
    <lineage>
        <taxon>Eukaryota</taxon>
        <taxon>Metazoa</taxon>
        <taxon>Spiralia</taxon>
        <taxon>Lophotrochozoa</taxon>
        <taxon>Platyhelminthes</taxon>
        <taxon>Trematoda</taxon>
        <taxon>Digenea</taxon>
        <taxon>Plagiorchiida</taxon>
        <taxon>Echinostomata</taxon>
        <taxon>Echinostomatoidea</taxon>
        <taxon>Echinostomatidae</taxon>
        <taxon>Echinostoma</taxon>
    </lineage>
</organism>
<dbReference type="InterPro" id="IPR027749">
    <property type="entry name" value="TTLL12"/>
</dbReference>
<dbReference type="AlphaFoldDB" id="A0A183B828"/>
<dbReference type="Pfam" id="PF03133">
    <property type="entry name" value="TTL"/>
    <property type="match status" value="1"/>
</dbReference>
<dbReference type="PANTHER" id="PTHR46088:SF1">
    <property type="entry name" value="TUBULIN--TYROSINE LIGASE-LIKE PROTEIN 12"/>
    <property type="match status" value="1"/>
</dbReference>
<dbReference type="PROSITE" id="PS51221">
    <property type="entry name" value="TTL"/>
    <property type="match status" value="1"/>
</dbReference>
<sequence length="354" mass="40714">LAGLHASRSASGTKNATTATTTELNRQLTTDWYPVTFNLVYELPQFVAYFQRKQQEIEAQENVEDNGGHIDSSDQKRCSDQNCPRCTFYRVREEPSELRKALNAAQRHNIWILKPWNTGRGFGITISNNLDQIIRLCDTNPLIASRYVTDPVLFYRDDLNASVKFDVRYVILLRSVHPLKLFVSNVFWLRFANQSFDLNDFDNYGRHFTVMNYREDQELKHINCDEFIQMFEQQYPSVAWSSIQADIFRLLVDIFTTACTHPAPKGITASPQSRALYAIDLMLEWSSDGSGEGDANIGLKGLPATHRISPVVFEINYSPDCRRACKYYPEFFNHVFGCLFLDDPPEKCNMTQLV</sequence>
<dbReference type="Gene3D" id="3.30.470.20">
    <property type="entry name" value="ATP-grasp fold, B domain"/>
    <property type="match status" value="1"/>
</dbReference>
<evidence type="ECO:0000313" key="2">
    <source>
        <dbReference type="WBParaSite" id="ECPE_0001540301-mRNA-1"/>
    </source>
</evidence>
<feature type="compositionally biased region" description="Basic and acidic residues" evidence="1">
    <location>
        <begin position="66"/>
        <end position="79"/>
    </location>
</feature>
<proteinExistence type="predicted"/>
<feature type="region of interest" description="Disordered" evidence="1">
    <location>
        <begin position="61"/>
        <end position="80"/>
    </location>
</feature>
<evidence type="ECO:0000256" key="1">
    <source>
        <dbReference type="SAM" id="MobiDB-lite"/>
    </source>
</evidence>
<dbReference type="SUPFAM" id="SSF56059">
    <property type="entry name" value="Glutathione synthetase ATP-binding domain-like"/>
    <property type="match status" value="1"/>
</dbReference>
<protein>
    <submittedName>
        <fullName evidence="2">Tubulin--tyrosine ligase-like protein 9</fullName>
    </submittedName>
</protein>
<dbReference type="WBParaSite" id="ECPE_0001540301-mRNA-1">
    <property type="protein sequence ID" value="ECPE_0001540301-mRNA-1"/>
    <property type="gene ID" value="ECPE_0001540301"/>
</dbReference>
<reference evidence="2" key="1">
    <citation type="submission" date="2016-06" db="UniProtKB">
        <authorList>
            <consortium name="WormBaseParasite"/>
        </authorList>
    </citation>
    <scope>IDENTIFICATION</scope>
</reference>
<dbReference type="PANTHER" id="PTHR46088">
    <property type="entry name" value="TUBULIN--TYROSINE LIGASE-LIKE PROTEIN 12"/>
    <property type="match status" value="1"/>
</dbReference>
<feature type="region of interest" description="Disordered" evidence="1">
    <location>
        <begin position="1"/>
        <end position="21"/>
    </location>
</feature>
<dbReference type="InterPro" id="IPR004344">
    <property type="entry name" value="TTL/TTLL_fam"/>
</dbReference>
<dbReference type="GO" id="GO:0005737">
    <property type="term" value="C:cytoplasm"/>
    <property type="evidence" value="ECO:0007669"/>
    <property type="project" value="TreeGrafter"/>
</dbReference>
<name>A0A183B828_9TREM</name>
<accession>A0A183B828</accession>